<comment type="caution">
    <text evidence="1">The sequence shown here is derived from an EMBL/GenBank/DDBJ whole genome shotgun (WGS) entry which is preliminary data.</text>
</comment>
<evidence type="ECO:0000313" key="2">
    <source>
        <dbReference type="Proteomes" id="UP001057452"/>
    </source>
</evidence>
<keyword evidence="2" id="KW-1185">Reference proteome</keyword>
<feature type="non-terminal residue" evidence="1">
    <location>
        <position position="1"/>
    </location>
</feature>
<accession>A0ACB9WEY0</accession>
<gene>
    <name evidence="1" type="ORF">KUCAC02_014271</name>
</gene>
<dbReference type="EMBL" id="CM043800">
    <property type="protein sequence ID" value="KAI4811361.1"/>
    <property type="molecule type" value="Genomic_DNA"/>
</dbReference>
<reference evidence="1" key="1">
    <citation type="submission" date="2022-05" db="EMBL/GenBank/DDBJ databases">
        <title>Chromosome-level genome of Chaenocephalus aceratus.</title>
        <authorList>
            <person name="Park H."/>
        </authorList>
    </citation>
    <scope>NUCLEOTIDE SEQUENCE</scope>
    <source>
        <strain evidence="1">KU_202001</strain>
    </source>
</reference>
<name>A0ACB9WEY0_CHAAC</name>
<protein>
    <submittedName>
        <fullName evidence="1">Uncharacterized protein</fullName>
    </submittedName>
</protein>
<evidence type="ECO:0000313" key="1">
    <source>
        <dbReference type="EMBL" id="KAI4811361.1"/>
    </source>
</evidence>
<sequence length="574" mass="64650">STSTVLLRLQLGVIEQRIFSSESGLDEPKETSRRKRKLQSVSDVSPKQPSVPAGFDRVVSTDRVTLKMIVKVQYRNQKKYIKIPEACFDIFITEGNILSVEDETGTEVDDYAFPDLLTTSGICFVIKDELNDSGGTDTISVTSKSSSEIDFYSGTLKRFRKEEEALQGPQAKDLIKQVLLTKPGGSDVLKEYEEKGTISPATRKVMVNILVADMVQSEGRIPQRLTKEKYALGIVTLFPSLQDPHGKTGYEHFYDGQKGGGFLAWRLKSVQRATRLPVRSKDSRIEENGGPMLRREIGHCDDHPDEQRFQELISVMNHTNNREVIMKKMRDTLEYRQRLVHDPERSSTVLSVFPRLLDTKGLILQDFSLLFGSETPSKLLEKWPTSFKAKVIQQAEMLTSTPLLKRLLLSAKNQRADEPSLESPEWDSDMASILLLLHLLSPQPAGRKKTQKISVAQAIDHLVVFHKSCRSLDEHLQSHMDTSQPYLLASGTSKEAVGNFFILIDKKLIPCEATTSLAAIDELFKLHFVLGTSYDPALKSMYTFLQTTVYNIDVDTTSESPKVKELRTKFVCNV</sequence>
<organism evidence="1 2">
    <name type="scientific">Chaenocephalus aceratus</name>
    <name type="common">Blackfin icefish</name>
    <name type="synonym">Chaenichthys aceratus</name>
    <dbReference type="NCBI Taxonomy" id="36190"/>
    <lineage>
        <taxon>Eukaryota</taxon>
        <taxon>Metazoa</taxon>
        <taxon>Chordata</taxon>
        <taxon>Craniata</taxon>
        <taxon>Vertebrata</taxon>
        <taxon>Euteleostomi</taxon>
        <taxon>Actinopterygii</taxon>
        <taxon>Neopterygii</taxon>
        <taxon>Teleostei</taxon>
        <taxon>Neoteleostei</taxon>
        <taxon>Acanthomorphata</taxon>
        <taxon>Eupercaria</taxon>
        <taxon>Perciformes</taxon>
        <taxon>Notothenioidei</taxon>
        <taxon>Channichthyidae</taxon>
        <taxon>Chaenocephalus</taxon>
    </lineage>
</organism>
<dbReference type="Proteomes" id="UP001057452">
    <property type="component" value="Chromosome 16"/>
</dbReference>
<proteinExistence type="predicted"/>